<evidence type="ECO:0000256" key="2">
    <source>
        <dbReference type="ARBA" id="ARBA00023015"/>
    </source>
</evidence>
<dbReference type="InterPro" id="IPR000792">
    <property type="entry name" value="Tscrpt_reg_LuxR_C"/>
</dbReference>
<keyword evidence="2" id="KW-0805">Transcription regulation</keyword>
<dbReference type="EMBL" id="JAERTY010000004">
    <property type="protein sequence ID" value="MBL1409017.1"/>
    <property type="molecule type" value="Genomic_DNA"/>
</dbReference>
<proteinExistence type="inferred from homology"/>
<keyword evidence="4" id="KW-0804">Transcription</keyword>
<dbReference type="InterPro" id="IPR013249">
    <property type="entry name" value="RNA_pol_sigma70_r4_t2"/>
</dbReference>
<dbReference type="SMART" id="SM00421">
    <property type="entry name" value="HTH_LUXR"/>
    <property type="match status" value="1"/>
</dbReference>
<dbReference type="Pfam" id="PF08281">
    <property type="entry name" value="Sigma70_r4_2"/>
    <property type="match status" value="1"/>
</dbReference>
<evidence type="ECO:0000256" key="3">
    <source>
        <dbReference type="ARBA" id="ARBA00023082"/>
    </source>
</evidence>
<feature type="domain" description="HTH luxR-type" evidence="5">
    <location>
        <begin position="130"/>
        <end position="190"/>
    </location>
</feature>
<gene>
    <name evidence="6" type="ORF">JKG61_09670</name>
</gene>
<dbReference type="NCBIfam" id="TIGR02985">
    <property type="entry name" value="Sig70_bacteroi1"/>
    <property type="match status" value="1"/>
</dbReference>
<comment type="similarity">
    <text evidence="1">Belongs to the sigma-70 factor family. ECF subfamily.</text>
</comment>
<dbReference type="NCBIfam" id="TIGR02937">
    <property type="entry name" value="sigma70-ECF"/>
    <property type="match status" value="1"/>
</dbReference>
<organism evidence="6 7">
    <name type="scientific">Sphingobacterium faecale</name>
    <dbReference type="NCBI Taxonomy" id="2803775"/>
    <lineage>
        <taxon>Bacteria</taxon>
        <taxon>Pseudomonadati</taxon>
        <taxon>Bacteroidota</taxon>
        <taxon>Sphingobacteriia</taxon>
        <taxon>Sphingobacteriales</taxon>
        <taxon>Sphingobacteriaceae</taxon>
        <taxon>Sphingobacterium</taxon>
    </lineage>
</organism>
<keyword evidence="7" id="KW-1185">Reference proteome</keyword>
<accession>A0ABS1R2T2</accession>
<reference evidence="6 7" key="1">
    <citation type="submission" date="2021-01" db="EMBL/GenBank/DDBJ databases">
        <title>C459-1 draft genome sequence.</title>
        <authorList>
            <person name="Zhang X.-F."/>
        </authorList>
    </citation>
    <scope>NUCLEOTIDE SEQUENCE [LARGE SCALE GENOMIC DNA]</scope>
    <source>
        <strain evidence="7">C459-1</strain>
    </source>
</reference>
<dbReference type="InterPro" id="IPR039425">
    <property type="entry name" value="RNA_pol_sigma-70-like"/>
</dbReference>
<dbReference type="Pfam" id="PF04542">
    <property type="entry name" value="Sigma70_r2"/>
    <property type="match status" value="1"/>
</dbReference>
<name>A0ABS1R2T2_9SPHI</name>
<dbReference type="CDD" id="cd06171">
    <property type="entry name" value="Sigma70_r4"/>
    <property type="match status" value="1"/>
</dbReference>
<protein>
    <submittedName>
        <fullName evidence="6">RNA polymerase sigma-70 factor</fullName>
    </submittedName>
</protein>
<comment type="caution">
    <text evidence="6">The sequence shown here is derived from an EMBL/GenBank/DDBJ whole genome shotgun (WGS) entry which is preliminary data.</text>
</comment>
<evidence type="ECO:0000256" key="4">
    <source>
        <dbReference type="ARBA" id="ARBA00023163"/>
    </source>
</evidence>
<dbReference type="InterPro" id="IPR014327">
    <property type="entry name" value="RNA_pol_sigma70_bacteroid"/>
</dbReference>
<dbReference type="SUPFAM" id="SSF88946">
    <property type="entry name" value="Sigma2 domain of RNA polymerase sigma factors"/>
    <property type="match status" value="1"/>
</dbReference>
<dbReference type="SUPFAM" id="SSF88659">
    <property type="entry name" value="Sigma3 and sigma4 domains of RNA polymerase sigma factors"/>
    <property type="match status" value="1"/>
</dbReference>
<dbReference type="InterPro" id="IPR013324">
    <property type="entry name" value="RNA_pol_sigma_r3/r4-like"/>
</dbReference>
<keyword evidence="3" id="KW-0731">Sigma factor</keyword>
<dbReference type="Gene3D" id="1.10.10.10">
    <property type="entry name" value="Winged helix-like DNA-binding domain superfamily/Winged helix DNA-binding domain"/>
    <property type="match status" value="1"/>
</dbReference>
<dbReference type="InterPro" id="IPR014284">
    <property type="entry name" value="RNA_pol_sigma-70_dom"/>
</dbReference>
<dbReference type="InterPro" id="IPR007627">
    <property type="entry name" value="RNA_pol_sigma70_r2"/>
</dbReference>
<dbReference type="Gene3D" id="1.10.1740.10">
    <property type="match status" value="1"/>
</dbReference>
<evidence type="ECO:0000259" key="5">
    <source>
        <dbReference type="SMART" id="SM00421"/>
    </source>
</evidence>
<evidence type="ECO:0000313" key="6">
    <source>
        <dbReference type="EMBL" id="MBL1409017.1"/>
    </source>
</evidence>
<dbReference type="RefSeq" id="WP_202102765.1">
    <property type="nucleotide sequence ID" value="NZ_JAERTY010000004.1"/>
</dbReference>
<dbReference type="PANTHER" id="PTHR43133">
    <property type="entry name" value="RNA POLYMERASE ECF-TYPE SIGMA FACTO"/>
    <property type="match status" value="1"/>
</dbReference>
<dbReference type="InterPro" id="IPR036388">
    <property type="entry name" value="WH-like_DNA-bd_sf"/>
</dbReference>
<evidence type="ECO:0000313" key="7">
    <source>
        <dbReference type="Proteomes" id="UP000625283"/>
    </source>
</evidence>
<evidence type="ECO:0000256" key="1">
    <source>
        <dbReference type="ARBA" id="ARBA00010641"/>
    </source>
</evidence>
<dbReference type="InterPro" id="IPR013325">
    <property type="entry name" value="RNA_pol_sigma_r2"/>
</dbReference>
<dbReference type="Proteomes" id="UP000625283">
    <property type="component" value="Unassembled WGS sequence"/>
</dbReference>
<dbReference type="PANTHER" id="PTHR43133:SF46">
    <property type="entry name" value="RNA POLYMERASE SIGMA-70 FACTOR ECF SUBFAMILY"/>
    <property type="match status" value="1"/>
</dbReference>
<sequence>MHDLSNVHEQDLLLQLRMGNKTAFEELYNRYKMRLTGNLLRMLKSPQLVEDVIHDIFLGIWENRTNIDPQQSIKPYLFTSAANRAKNIFRKASTEQIFREYLLPRWEETYTHVEEVLLKQEDTLLLDDLLSNLPPQQRTVYRMCRLEGKSYKEVASLLNISETTVNAHISKANKTLRDFMKNNPGFLCIAFGAMVLLSV</sequence>